<dbReference type="SUPFAM" id="SSF81383">
    <property type="entry name" value="F-box domain"/>
    <property type="match status" value="1"/>
</dbReference>
<feature type="domain" description="F-box" evidence="1">
    <location>
        <begin position="367"/>
        <end position="413"/>
    </location>
</feature>
<accession>A0A7M5WQF2</accession>
<dbReference type="InterPro" id="IPR036047">
    <property type="entry name" value="F-box-like_dom_sf"/>
</dbReference>
<dbReference type="PANTHER" id="PTHR46857">
    <property type="entry name" value="EPITHELIAL CELL-TRANSFORMING SEQUENCE 2 ONCOGENE-LIKE"/>
    <property type="match status" value="1"/>
</dbReference>
<reference evidence="2" key="1">
    <citation type="submission" date="2021-01" db="UniProtKB">
        <authorList>
            <consortium name="EnsemblMetazoa"/>
        </authorList>
    </citation>
    <scope>IDENTIFICATION</scope>
</reference>
<dbReference type="Pfam" id="PF12937">
    <property type="entry name" value="F-box-like"/>
    <property type="match status" value="1"/>
</dbReference>
<dbReference type="SMART" id="SM00256">
    <property type="entry name" value="FBOX"/>
    <property type="match status" value="1"/>
</dbReference>
<proteinExistence type="predicted"/>
<dbReference type="PROSITE" id="PS50181">
    <property type="entry name" value="FBOX"/>
    <property type="match status" value="1"/>
</dbReference>
<keyword evidence="3" id="KW-1185">Reference proteome</keyword>
<dbReference type="EnsemblMetazoa" id="CLYHEMT001711.1">
    <property type="protein sequence ID" value="CLYHEMP001711.1"/>
    <property type="gene ID" value="CLYHEMG001711"/>
</dbReference>
<evidence type="ECO:0000313" key="3">
    <source>
        <dbReference type="Proteomes" id="UP000594262"/>
    </source>
</evidence>
<evidence type="ECO:0000313" key="2">
    <source>
        <dbReference type="EnsemblMetazoa" id="CLYHEMP001711.1"/>
    </source>
</evidence>
<dbReference type="Proteomes" id="UP000594262">
    <property type="component" value="Unplaced"/>
</dbReference>
<dbReference type="GeneID" id="136801605"/>
<dbReference type="InterPro" id="IPR001810">
    <property type="entry name" value="F-box_dom"/>
</dbReference>
<evidence type="ECO:0000259" key="1">
    <source>
        <dbReference type="PROSITE" id="PS50181"/>
    </source>
</evidence>
<dbReference type="Gene3D" id="1.20.1280.50">
    <property type="match status" value="1"/>
</dbReference>
<dbReference type="PANTHER" id="PTHR46857:SF2">
    <property type="entry name" value="F-BOX ONLY PROTEIN 16"/>
    <property type="match status" value="1"/>
</dbReference>
<name>A0A7M5WQF2_9CNID</name>
<dbReference type="OrthoDB" id="5580488at2759"/>
<organism evidence="2 3">
    <name type="scientific">Clytia hemisphaerica</name>
    <dbReference type="NCBI Taxonomy" id="252671"/>
    <lineage>
        <taxon>Eukaryota</taxon>
        <taxon>Metazoa</taxon>
        <taxon>Cnidaria</taxon>
        <taxon>Hydrozoa</taxon>
        <taxon>Hydroidolina</taxon>
        <taxon>Leptothecata</taxon>
        <taxon>Obeliida</taxon>
        <taxon>Clytiidae</taxon>
        <taxon>Clytia</taxon>
    </lineage>
</organism>
<dbReference type="InterPro" id="IPR052805">
    <property type="entry name" value="GEF_Ubiquitin-Prot_Reg"/>
</dbReference>
<sequence length="469" mass="54397">MQVENSQRKLSFDIPLNKHPDDNFKFQSKNDQIFLWISQWNDKQICDGISELMKSCSYHSKVTLSTVLEPLVHGDFIYHKFDANCSGSFAYPSTFITREVKGRLYKDVNKTRKRQKATVCQIRSTHITSQDDIQRWSANSILPNVKTKTNAKAAEEVSTTSLPEINKPFKSCLSIDLYPGFTLNKSSKINHAFPEITINESKTISGARSNKAFLFQSPSHSTFSERRSRPQQMLHQKSKSAPHINFFRSNITNVDHKEASQVVEDQVFKSLSAGLQIERRHLQKISPKDLSPRVNKSHSDGFLPKLEDVQVSLKSYKSYDEQLSCLFSWFSTWTEWQKELFLGNLLKLLNSPQLYFLYASIMISLYRDFISLLPQKISFKILSYLHPKNLKQCAKVCEKWKLFCEHDTIWKPICVRKNISRAIEVSKYIEKFYAYKVVKNNWLDGKFKIKDLSSPSGRNLKNDVSEMKR</sequence>
<protein>
    <recommendedName>
        <fullName evidence="1">F-box domain-containing protein</fullName>
    </recommendedName>
</protein>
<dbReference type="AlphaFoldDB" id="A0A7M5WQF2"/>
<dbReference type="RefSeq" id="XP_066914347.1">
    <property type="nucleotide sequence ID" value="XM_067058246.1"/>
</dbReference>